<sequence>MIAEVRFLRVIKDRQYQLDIVLASHRGAGDSDEAVALGGHVGRDKVIDRIMQRYWWRNVTSDVVETIKTCLRCQKASTVFRKVDPKLHSIPIKPQNMYQIGVDLCSLPTSTVQASTKFSPFKMLYGREPVLPIDVSHEFADCTSDHDDPEFEESDFHATLSKLEILQDVVFKKADANIEQAQAKDQADFAKRRYKQKNFIVGDKVLRYNLRRADRKGSKLIHGMVHTR</sequence>
<dbReference type="Gene3D" id="1.10.340.70">
    <property type="match status" value="1"/>
</dbReference>
<dbReference type="AlphaFoldDB" id="A0AAE1G4C1"/>
<name>A0AAE1G4C1_PETCI</name>
<dbReference type="InterPro" id="IPR041588">
    <property type="entry name" value="Integrase_H2C2"/>
</dbReference>
<dbReference type="EMBL" id="JAWQEG010000857">
    <property type="protein sequence ID" value="KAK3884702.1"/>
    <property type="molecule type" value="Genomic_DNA"/>
</dbReference>
<reference evidence="2" key="1">
    <citation type="submission" date="2023-10" db="EMBL/GenBank/DDBJ databases">
        <title>Genome assemblies of two species of porcelain crab, Petrolisthes cinctipes and Petrolisthes manimaculis (Anomura: Porcellanidae).</title>
        <authorList>
            <person name="Angst P."/>
        </authorList>
    </citation>
    <scope>NUCLEOTIDE SEQUENCE</scope>
    <source>
        <strain evidence="2">PB745_01</strain>
        <tissue evidence="2">Gill</tissue>
    </source>
</reference>
<dbReference type="InterPro" id="IPR052160">
    <property type="entry name" value="Gypsy_RT_Integrase-like"/>
</dbReference>
<accession>A0AAE1G4C1</accession>
<gene>
    <name evidence="2" type="ORF">Pcinc_011021</name>
</gene>
<proteinExistence type="predicted"/>
<evidence type="ECO:0000313" key="2">
    <source>
        <dbReference type="EMBL" id="KAK3884702.1"/>
    </source>
</evidence>
<evidence type="ECO:0000313" key="3">
    <source>
        <dbReference type="Proteomes" id="UP001286313"/>
    </source>
</evidence>
<evidence type="ECO:0000259" key="1">
    <source>
        <dbReference type="Pfam" id="PF17921"/>
    </source>
</evidence>
<dbReference type="Proteomes" id="UP001286313">
    <property type="component" value="Unassembled WGS sequence"/>
</dbReference>
<protein>
    <recommendedName>
        <fullName evidence="1">Integrase zinc-binding domain-containing protein</fullName>
    </recommendedName>
</protein>
<keyword evidence="3" id="KW-1185">Reference proteome</keyword>
<organism evidence="2 3">
    <name type="scientific">Petrolisthes cinctipes</name>
    <name type="common">Flat porcelain crab</name>
    <dbReference type="NCBI Taxonomy" id="88211"/>
    <lineage>
        <taxon>Eukaryota</taxon>
        <taxon>Metazoa</taxon>
        <taxon>Ecdysozoa</taxon>
        <taxon>Arthropoda</taxon>
        <taxon>Crustacea</taxon>
        <taxon>Multicrustacea</taxon>
        <taxon>Malacostraca</taxon>
        <taxon>Eumalacostraca</taxon>
        <taxon>Eucarida</taxon>
        <taxon>Decapoda</taxon>
        <taxon>Pleocyemata</taxon>
        <taxon>Anomura</taxon>
        <taxon>Galatheoidea</taxon>
        <taxon>Porcellanidae</taxon>
        <taxon>Petrolisthes</taxon>
    </lineage>
</organism>
<feature type="domain" description="Integrase zinc-binding" evidence="1">
    <location>
        <begin position="37"/>
        <end position="77"/>
    </location>
</feature>
<dbReference type="PANTHER" id="PTHR47266">
    <property type="entry name" value="ENDONUCLEASE-RELATED"/>
    <property type="match status" value="1"/>
</dbReference>
<comment type="caution">
    <text evidence="2">The sequence shown here is derived from an EMBL/GenBank/DDBJ whole genome shotgun (WGS) entry which is preliminary data.</text>
</comment>
<dbReference type="Pfam" id="PF17921">
    <property type="entry name" value="Integrase_H2C2"/>
    <property type="match status" value="1"/>
</dbReference>